<feature type="domain" description="Peptidase S8/S53" evidence="9">
    <location>
        <begin position="276"/>
        <end position="623"/>
    </location>
</feature>
<keyword evidence="8" id="KW-1133">Transmembrane helix</keyword>
<evidence type="ECO:0000256" key="3">
    <source>
        <dbReference type="ARBA" id="ARBA00022801"/>
    </source>
</evidence>
<dbReference type="GO" id="GO:0006508">
    <property type="term" value="P:proteolysis"/>
    <property type="evidence" value="ECO:0007669"/>
    <property type="project" value="UniProtKB-KW"/>
</dbReference>
<keyword evidence="8" id="KW-0472">Membrane</keyword>
<proteinExistence type="inferred from homology"/>
<evidence type="ECO:0000256" key="5">
    <source>
        <dbReference type="PROSITE-ProRule" id="PRU01240"/>
    </source>
</evidence>
<organism evidence="10 11">
    <name type="scientific">Fusicatenibacter saccharivorans</name>
    <dbReference type="NCBI Taxonomy" id="1150298"/>
    <lineage>
        <taxon>Bacteria</taxon>
        <taxon>Bacillati</taxon>
        <taxon>Bacillota</taxon>
        <taxon>Clostridia</taxon>
        <taxon>Lachnospirales</taxon>
        <taxon>Lachnospiraceae</taxon>
        <taxon>Fusicatenibacter</taxon>
    </lineage>
</organism>
<dbReference type="PROSITE" id="PS00136">
    <property type="entry name" value="SUBTILASE_ASP"/>
    <property type="match status" value="1"/>
</dbReference>
<dbReference type="InterPro" id="IPR036852">
    <property type="entry name" value="Peptidase_S8/S53_dom_sf"/>
</dbReference>
<dbReference type="EMBL" id="CYYV01000013">
    <property type="protein sequence ID" value="CUO70375.1"/>
    <property type="molecule type" value="Genomic_DNA"/>
</dbReference>
<dbReference type="SUPFAM" id="SSF52743">
    <property type="entry name" value="Subtilisin-like"/>
    <property type="match status" value="1"/>
</dbReference>
<sequence length="830" mass="94087">MKKEIKCPRCRRRIQKEDAYCQYCGCHVAEEKKKKRKKKIRRFLVLVIVIVLFLGILLAIAVGSQKKQIQGWKERQLEEWKQKQEKVQADEGDQSQKQNKNQNGEQSQDSQDVKEPGTMKKCANGDTVYQPSVSTVSYDEDTGLLYYENLLIVYLIENSSQEEREALAAKVDGTLVGNMSGSMNVIEILVEDTAYADLEQKAEILMEEENVLYSSTEIPMMMENTADENPWEAGEQDKKNNDHNESKPDGNDWWAEAIGAFSAWDYVDSHEQDLANVAVGIMDDGVDAEHEEFQKNGESKIHWLEDYKENLAFDHGTHVTGLIGAENNQAGIRGVADRTDLYFVSWWKEDLFSTGEYVNVTKQMIETMLSEHTACVVNNSWATVIQSREQYLKDTLIGERPVWEEKIAEFLIEKGKIDQKYELYESYQKELETSAKCTSSQMIVMLFELLLNQQERFLIVQSAGNGYDNGGVGFDVQKTGDYCGINEEVYNRLDGETHRLSRSGYSYEKIRNHILIVGAVQETEKGYQMTEFSNYGSNIDIVAPGYDVYSTITEKDDSYTEENPGHENLRTVKNGIKYGNLPGTSMAAPLVSGSAAVLWSVAPELSAEEVKETLISTAGTARSTCQEDKREEYPMLNLKAALEKVAKKDATHVILETFYNNGEKTHDLFASEENRDQEYAVITGLDQDENVVWTIETEKSPAAEITANTEIGIYEDRYYYAHCGVIYAVRLRDGKEIWHSASSHGSMTGTDFGPDGTLYYCSFYGPDFGAIDKDGNELYEVESFYPGYYWAYEVHYEGDHVDVKMDGTPSGEETVIRVNLSDYSYSVVQE</sequence>
<evidence type="ECO:0000259" key="9">
    <source>
        <dbReference type="Pfam" id="PF00082"/>
    </source>
</evidence>
<dbReference type="EC" id="3.4.21.-" evidence="10"/>
<feature type="active site" description="Charge relay system" evidence="5">
    <location>
        <position position="585"/>
    </location>
</feature>
<accession>A0A174HBX0</accession>
<evidence type="ECO:0000313" key="10">
    <source>
        <dbReference type="EMBL" id="CUO70375.1"/>
    </source>
</evidence>
<evidence type="ECO:0000256" key="1">
    <source>
        <dbReference type="ARBA" id="ARBA00011073"/>
    </source>
</evidence>
<feature type="active site" description="Charge relay system" evidence="5">
    <location>
        <position position="315"/>
    </location>
</feature>
<dbReference type="PROSITE" id="PS00137">
    <property type="entry name" value="SUBTILASE_HIS"/>
    <property type="match status" value="1"/>
</dbReference>
<feature type="active site" description="Charge relay system" evidence="5">
    <location>
        <position position="283"/>
    </location>
</feature>
<dbReference type="AlphaFoldDB" id="A0A174HBX0"/>
<dbReference type="PRINTS" id="PR00723">
    <property type="entry name" value="SUBTILISIN"/>
</dbReference>
<dbReference type="SUPFAM" id="SSF50998">
    <property type="entry name" value="Quinoprotein alcohol dehydrogenase-like"/>
    <property type="match status" value="1"/>
</dbReference>
<feature type="region of interest" description="Disordered" evidence="7">
    <location>
        <begin position="229"/>
        <end position="250"/>
    </location>
</feature>
<keyword evidence="2 5" id="KW-0645">Protease</keyword>
<keyword evidence="8" id="KW-0812">Transmembrane</keyword>
<dbReference type="InterPro" id="IPR022398">
    <property type="entry name" value="Peptidase_S8_His-AS"/>
</dbReference>
<evidence type="ECO:0000256" key="2">
    <source>
        <dbReference type="ARBA" id="ARBA00022670"/>
    </source>
</evidence>
<name>A0A174HBX0_9FIRM</name>
<dbReference type="PROSITE" id="PS51892">
    <property type="entry name" value="SUBTILASE"/>
    <property type="match status" value="1"/>
</dbReference>
<evidence type="ECO:0000256" key="8">
    <source>
        <dbReference type="SAM" id="Phobius"/>
    </source>
</evidence>
<gene>
    <name evidence="10" type="ORF">ERS852406_02610</name>
</gene>
<feature type="region of interest" description="Disordered" evidence="7">
    <location>
        <begin position="83"/>
        <end position="125"/>
    </location>
</feature>
<dbReference type="InterPro" id="IPR015943">
    <property type="entry name" value="WD40/YVTN_repeat-like_dom_sf"/>
</dbReference>
<keyword evidence="3 5" id="KW-0378">Hydrolase</keyword>
<comment type="similarity">
    <text evidence="1 5 6">Belongs to the peptidase S8 family.</text>
</comment>
<dbReference type="PANTHER" id="PTHR43806">
    <property type="entry name" value="PEPTIDASE S8"/>
    <property type="match status" value="1"/>
</dbReference>
<dbReference type="Gene3D" id="2.130.10.10">
    <property type="entry name" value="YVTN repeat-like/Quinoprotein amine dehydrogenase"/>
    <property type="match status" value="1"/>
</dbReference>
<evidence type="ECO:0000256" key="4">
    <source>
        <dbReference type="ARBA" id="ARBA00022825"/>
    </source>
</evidence>
<evidence type="ECO:0000313" key="11">
    <source>
        <dbReference type="Proteomes" id="UP000095706"/>
    </source>
</evidence>
<dbReference type="InterPro" id="IPR011047">
    <property type="entry name" value="Quinoprotein_ADH-like_sf"/>
</dbReference>
<feature type="compositionally biased region" description="Basic and acidic residues" evidence="7">
    <location>
        <begin position="235"/>
        <end position="250"/>
    </location>
</feature>
<dbReference type="RefSeq" id="WP_055228300.1">
    <property type="nucleotide sequence ID" value="NZ_CYYV01000013.1"/>
</dbReference>
<dbReference type="PANTHER" id="PTHR43806:SF11">
    <property type="entry name" value="CEREVISIN-RELATED"/>
    <property type="match status" value="1"/>
</dbReference>
<dbReference type="InterPro" id="IPR050131">
    <property type="entry name" value="Peptidase_S8_subtilisin-like"/>
</dbReference>
<reference evidence="10 11" key="1">
    <citation type="submission" date="2015-09" db="EMBL/GenBank/DDBJ databases">
        <authorList>
            <consortium name="Pathogen Informatics"/>
        </authorList>
    </citation>
    <scope>NUCLEOTIDE SEQUENCE [LARGE SCALE GENOMIC DNA]</scope>
    <source>
        <strain evidence="10 11">2789STDY5608849</strain>
    </source>
</reference>
<dbReference type="GO" id="GO:0004252">
    <property type="term" value="F:serine-type endopeptidase activity"/>
    <property type="evidence" value="ECO:0007669"/>
    <property type="project" value="UniProtKB-UniRule"/>
</dbReference>
<protein>
    <submittedName>
        <fullName evidence="10">Extracellular serine protease</fullName>
        <ecNumber evidence="10">3.4.21.-</ecNumber>
    </submittedName>
</protein>
<dbReference type="InterPro" id="IPR015500">
    <property type="entry name" value="Peptidase_S8_subtilisin-rel"/>
</dbReference>
<dbReference type="InterPro" id="IPR000209">
    <property type="entry name" value="Peptidase_S8/S53_dom"/>
</dbReference>
<dbReference type="Proteomes" id="UP000095706">
    <property type="component" value="Unassembled WGS sequence"/>
</dbReference>
<evidence type="ECO:0000256" key="6">
    <source>
        <dbReference type="RuleBase" id="RU003355"/>
    </source>
</evidence>
<keyword evidence="4 5" id="KW-0720">Serine protease</keyword>
<dbReference type="InterPro" id="IPR023827">
    <property type="entry name" value="Peptidase_S8_Asp-AS"/>
</dbReference>
<feature type="transmembrane region" description="Helical" evidence="8">
    <location>
        <begin position="43"/>
        <end position="63"/>
    </location>
</feature>
<dbReference type="InterPro" id="IPR023828">
    <property type="entry name" value="Peptidase_S8_Ser-AS"/>
</dbReference>
<evidence type="ECO:0000256" key="7">
    <source>
        <dbReference type="SAM" id="MobiDB-lite"/>
    </source>
</evidence>
<feature type="compositionally biased region" description="Polar residues" evidence="7">
    <location>
        <begin position="95"/>
        <end position="110"/>
    </location>
</feature>
<dbReference type="Gene3D" id="3.40.50.200">
    <property type="entry name" value="Peptidase S8/S53 domain"/>
    <property type="match status" value="1"/>
</dbReference>
<dbReference type="PROSITE" id="PS00138">
    <property type="entry name" value="SUBTILASE_SER"/>
    <property type="match status" value="1"/>
</dbReference>
<dbReference type="Pfam" id="PF00082">
    <property type="entry name" value="Peptidase_S8"/>
    <property type="match status" value="1"/>
</dbReference>